<feature type="region of interest" description="Disordered" evidence="1">
    <location>
        <begin position="26"/>
        <end position="81"/>
    </location>
</feature>
<accession>A0ABC9ARH5</accession>
<feature type="compositionally biased region" description="Basic and acidic residues" evidence="1">
    <location>
        <begin position="334"/>
        <end position="347"/>
    </location>
</feature>
<feature type="compositionally biased region" description="Polar residues" evidence="1">
    <location>
        <begin position="44"/>
        <end position="57"/>
    </location>
</feature>
<gene>
    <name evidence="2" type="ORF">URODEC1_LOCUS57366</name>
</gene>
<dbReference type="Proteomes" id="UP001497457">
    <property type="component" value="Chromosome 22rd"/>
</dbReference>
<reference evidence="2" key="1">
    <citation type="submission" date="2024-10" db="EMBL/GenBank/DDBJ databases">
        <authorList>
            <person name="Ryan C."/>
        </authorList>
    </citation>
    <scope>NUCLEOTIDE SEQUENCE [LARGE SCALE GENOMIC DNA]</scope>
</reference>
<keyword evidence="3" id="KW-1185">Reference proteome</keyword>
<sequence length="378" mass="42577">MEAEFTANDGSVPVCLGHLNRSVSPITRRTRSASRQQRQANLRWHSTSGKSTSSPVEVTSVDDEHSHDPEHSAIKKSNKEPQLLQMVISKPPANNHSPSSCLLSGKNGGLGLSHRIVSTCSLLMNRLLCASSGHSTPLGESIHIVGETETPVNQDTLPNTVLPWNKKGKIDPIKASKGNNDSFDNVSICTNQGPSRKVVTYFKRLPKNIGSKDACSQQSSLDEIVVQQEGMALGLMMQPFNSLVESEVSFEERNVTLSKLNTISEHDVQSCVNELNELKSDYTKILEELEAIKAQKVEKRRCLFRMNSFLDESYKAIAEHEQKLEHLRQKRQKTQKEKEHEESKLSRLEEVERRIQKACDDSQQQLRNIMAKYWNRSY</sequence>
<evidence type="ECO:0000313" key="3">
    <source>
        <dbReference type="Proteomes" id="UP001497457"/>
    </source>
</evidence>
<feature type="region of interest" description="Disordered" evidence="1">
    <location>
        <begin position="328"/>
        <end position="347"/>
    </location>
</feature>
<feature type="compositionally biased region" description="Basic and acidic residues" evidence="1">
    <location>
        <begin position="62"/>
        <end position="79"/>
    </location>
</feature>
<evidence type="ECO:0000313" key="2">
    <source>
        <dbReference type="EMBL" id="CAL4984122.1"/>
    </source>
</evidence>
<name>A0ABC9ARH5_9POAL</name>
<protein>
    <submittedName>
        <fullName evidence="2">Uncharacterized protein</fullName>
    </submittedName>
</protein>
<evidence type="ECO:0000256" key="1">
    <source>
        <dbReference type="SAM" id="MobiDB-lite"/>
    </source>
</evidence>
<dbReference type="AlphaFoldDB" id="A0ABC9ARH5"/>
<dbReference type="EMBL" id="OZ075132">
    <property type="protein sequence ID" value="CAL4984122.1"/>
    <property type="molecule type" value="Genomic_DNA"/>
</dbReference>
<proteinExistence type="predicted"/>
<organism evidence="2 3">
    <name type="scientific">Urochloa decumbens</name>
    <dbReference type="NCBI Taxonomy" id="240449"/>
    <lineage>
        <taxon>Eukaryota</taxon>
        <taxon>Viridiplantae</taxon>
        <taxon>Streptophyta</taxon>
        <taxon>Embryophyta</taxon>
        <taxon>Tracheophyta</taxon>
        <taxon>Spermatophyta</taxon>
        <taxon>Magnoliopsida</taxon>
        <taxon>Liliopsida</taxon>
        <taxon>Poales</taxon>
        <taxon>Poaceae</taxon>
        <taxon>PACMAD clade</taxon>
        <taxon>Panicoideae</taxon>
        <taxon>Panicodae</taxon>
        <taxon>Paniceae</taxon>
        <taxon>Melinidinae</taxon>
        <taxon>Urochloa</taxon>
    </lineage>
</organism>